<name>T1BYU2_9ZZZZ</name>
<dbReference type="AlphaFoldDB" id="T1BYU2"/>
<reference evidence="1" key="1">
    <citation type="submission" date="2013-08" db="EMBL/GenBank/DDBJ databases">
        <authorList>
            <person name="Mendez C."/>
            <person name="Richter M."/>
            <person name="Ferrer M."/>
            <person name="Sanchez J."/>
        </authorList>
    </citation>
    <scope>NUCLEOTIDE SEQUENCE</scope>
</reference>
<gene>
    <name evidence="1" type="ORF">B2A_04460</name>
</gene>
<feature type="non-terminal residue" evidence="1">
    <location>
        <position position="1"/>
    </location>
</feature>
<proteinExistence type="predicted"/>
<feature type="non-terminal residue" evidence="1">
    <location>
        <position position="84"/>
    </location>
</feature>
<accession>T1BYU2</accession>
<reference evidence="1" key="2">
    <citation type="journal article" date="2014" name="ISME J.">
        <title>Microbial stratification in low pH oxic and suboxic macroscopic growths along an acid mine drainage.</title>
        <authorList>
            <person name="Mendez-Garcia C."/>
            <person name="Mesa V."/>
            <person name="Sprenger R.R."/>
            <person name="Richter M."/>
            <person name="Diez M.S."/>
            <person name="Solano J."/>
            <person name="Bargiela R."/>
            <person name="Golyshina O.V."/>
            <person name="Manteca A."/>
            <person name="Ramos J.L."/>
            <person name="Gallego J.R."/>
            <person name="Llorente I."/>
            <person name="Martins Dos Santos V.A."/>
            <person name="Jensen O.N."/>
            <person name="Pelaez A.I."/>
            <person name="Sanchez J."/>
            <person name="Ferrer M."/>
        </authorList>
    </citation>
    <scope>NUCLEOTIDE SEQUENCE</scope>
</reference>
<organism evidence="1">
    <name type="scientific">mine drainage metagenome</name>
    <dbReference type="NCBI Taxonomy" id="410659"/>
    <lineage>
        <taxon>unclassified sequences</taxon>
        <taxon>metagenomes</taxon>
        <taxon>ecological metagenomes</taxon>
    </lineage>
</organism>
<dbReference type="EMBL" id="AUZZ01002997">
    <property type="protein sequence ID" value="EQD58219.1"/>
    <property type="molecule type" value="Genomic_DNA"/>
</dbReference>
<evidence type="ECO:0000313" key="1">
    <source>
        <dbReference type="EMBL" id="EQD58219.1"/>
    </source>
</evidence>
<sequence length="84" mass="9295">THGNGVWIFDHLAPIAQWHPAIAQDKLHVFTPSTGIEWQRWSRGEGAEPAFTTPNPPTGVILDYWLPKKLEPSAAEKAGKQTPV</sequence>
<protein>
    <submittedName>
        <fullName evidence="1">Uncharacterized protein</fullName>
    </submittedName>
</protein>
<comment type="caution">
    <text evidence="1">The sequence shown here is derived from an EMBL/GenBank/DDBJ whole genome shotgun (WGS) entry which is preliminary data.</text>
</comment>